<protein>
    <recommendedName>
        <fullName evidence="3 10">Probable M18 family aminopeptidase 2</fullName>
        <ecNumber evidence="10">3.4.11.-</ecNumber>
    </recommendedName>
</protein>
<dbReference type="NCBIfam" id="NF002759">
    <property type="entry name" value="PRK02813.1"/>
    <property type="match status" value="1"/>
</dbReference>
<comment type="similarity">
    <text evidence="2 10 11">Belongs to the peptidase M18 family.</text>
</comment>
<comment type="cofactor">
    <cofactor evidence="1 10 12">
        <name>Zn(2+)</name>
        <dbReference type="ChEBI" id="CHEBI:29105"/>
    </cofactor>
</comment>
<dbReference type="PANTHER" id="PTHR28570">
    <property type="entry name" value="ASPARTYL AMINOPEPTIDASE"/>
    <property type="match status" value="1"/>
</dbReference>
<feature type="binding site" evidence="10">
    <location>
        <position position="76"/>
    </location>
    <ligand>
        <name>Zn(2+)</name>
        <dbReference type="ChEBI" id="CHEBI:29105"/>
    </ligand>
</feature>
<dbReference type="InterPro" id="IPR022984">
    <property type="entry name" value="M18_aminopeptidase_2"/>
</dbReference>
<dbReference type="Gene3D" id="2.30.250.10">
    <property type="entry name" value="Aminopeptidase i, Domain 2"/>
    <property type="match status" value="1"/>
</dbReference>
<evidence type="ECO:0000256" key="9">
    <source>
        <dbReference type="ARBA" id="ARBA00023049"/>
    </source>
</evidence>
<dbReference type="InterPro" id="IPR001948">
    <property type="entry name" value="Peptidase_M18"/>
</dbReference>
<dbReference type="EMBL" id="CP126981">
    <property type="protein sequence ID" value="WIM86149.1"/>
    <property type="molecule type" value="Genomic_DNA"/>
</dbReference>
<evidence type="ECO:0000256" key="3">
    <source>
        <dbReference type="ARBA" id="ARBA00014897"/>
    </source>
</evidence>
<dbReference type="PANTHER" id="PTHR28570:SF3">
    <property type="entry name" value="ASPARTYL AMINOPEPTIDASE"/>
    <property type="match status" value="1"/>
</dbReference>
<evidence type="ECO:0000256" key="10">
    <source>
        <dbReference type="HAMAP-Rule" id="MF_00467"/>
    </source>
</evidence>
<dbReference type="Proteomes" id="UP001236585">
    <property type="component" value="Chromosome"/>
</dbReference>
<evidence type="ECO:0000313" key="13">
    <source>
        <dbReference type="EMBL" id="WIM86149.1"/>
    </source>
</evidence>
<keyword evidence="14" id="KW-1185">Reference proteome</keyword>
<evidence type="ECO:0000256" key="12">
    <source>
        <dbReference type="RuleBase" id="RU004387"/>
    </source>
</evidence>
<evidence type="ECO:0000256" key="1">
    <source>
        <dbReference type="ARBA" id="ARBA00001947"/>
    </source>
</evidence>
<accession>A0ABY8VR82</accession>
<dbReference type="SUPFAM" id="SSF53187">
    <property type="entry name" value="Zn-dependent exopeptidases"/>
    <property type="match status" value="1"/>
</dbReference>
<dbReference type="Pfam" id="PF02127">
    <property type="entry name" value="Peptidase_M18"/>
    <property type="match status" value="1"/>
</dbReference>
<dbReference type="GO" id="GO:0004177">
    <property type="term" value="F:aminopeptidase activity"/>
    <property type="evidence" value="ECO:0007669"/>
    <property type="project" value="UniProtKB-KW"/>
</dbReference>
<feature type="binding site" evidence="10">
    <location>
        <position position="393"/>
    </location>
    <ligand>
        <name>Zn(2+)</name>
        <dbReference type="ChEBI" id="CHEBI:29105"/>
    </ligand>
</feature>
<keyword evidence="6 10" id="KW-0479">Metal-binding</keyword>
<evidence type="ECO:0000256" key="11">
    <source>
        <dbReference type="RuleBase" id="RU004386"/>
    </source>
</evidence>
<dbReference type="EC" id="3.4.11.-" evidence="10"/>
<reference evidence="13 14" key="1">
    <citation type="journal article" date="2023" name="Microbiol. Resour. Announc.">
        <title>Complete Genome Sequence of Mycobacterium wuenschmanii, a novel Nontuberculous Mycobacterium Isolated from a captive population of Amazon Milk Frogs.</title>
        <authorList>
            <person name="Hicks J."/>
            <person name="Zeineldin M."/>
            <person name="Ward H."/>
            <person name="Wuenschmann A."/>
            <person name="Camp P."/>
            <person name="Farrell D."/>
            <person name="Lehman K."/>
            <person name="Thacker T."/>
            <person name="Cuthbert E."/>
        </authorList>
    </citation>
    <scope>NUCLEOTIDE SEQUENCE [LARGE SCALE GENOMIC DNA]</scope>
    <source>
        <strain evidence="13 14">Wuenschmanii</strain>
    </source>
</reference>
<evidence type="ECO:0000313" key="14">
    <source>
        <dbReference type="Proteomes" id="UP001236585"/>
    </source>
</evidence>
<dbReference type="InterPro" id="IPR023358">
    <property type="entry name" value="Peptidase_M18_dom2"/>
</dbReference>
<dbReference type="SUPFAM" id="SSF101821">
    <property type="entry name" value="Aminopeptidase/glucanase lid domain"/>
    <property type="match status" value="1"/>
</dbReference>
<evidence type="ECO:0000256" key="2">
    <source>
        <dbReference type="ARBA" id="ARBA00008290"/>
    </source>
</evidence>
<keyword evidence="9 10" id="KW-0482">Metalloprotease</keyword>
<keyword evidence="7 10" id="KW-0378">Hydrolase</keyword>
<keyword evidence="8 10" id="KW-0862">Zinc</keyword>
<dbReference type="RefSeq" id="WP_285185368.1">
    <property type="nucleotide sequence ID" value="NZ_CP126981.1"/>
</dbReference>
<evidence type="ECO:0000256" key="5">
    <source>
        <dbReference type="ARBA" id="ARBA00022670"/>
    </source>
</evidence>
<proteinExistence type="inferred from homology"/>
<name>A0ABY8VR82_9MYCO</name>
<gene>
    <name evidence="10" type="primary">apeB</name>
    <name evidence="13" type="ORF">PT015_14610</name>
</gene>
<keyword evidence="4 10" id="KW-0031">Aminopeptidase</keyword>
<evidence type="ECO:0000256" key="4">
    <source>
        <dbReference type="ARBA" id="ARBA00022438"/>
    </source>
</evidence>
<keyword evidence="5 10" id="KW-0645">Protease</keyword>
<dbReference type="PRINTS" id="PR00932">
    <property type="entry name" value="AMINO1PTASE"/>
</dbReference>
<organism evidence="13 14">
    <name type="scientific">Candidatus Mycobacterium wuenschmannii</name>
    <dbReference type="NCBI Taxonomy" id="3027808"/>
    <lineage>
        <taxon>Bacteria</taxon>
        <taxon>Bacillati</taxon>
        <taxon>Actinomycetota</taxon>
        <taxon>Actinomycetes</taxon>
        <taxon>Mycobacteriales</taxon>
        <taxon>Mycobacteriaceae</taxon>
        <taxon>Mycobacterium</taxon>
    </lineage>
</organism>
<evidence type="ECO:0000256" key="7">
    <source>
        <dbReference type="ARBA" id="ARBA00022801"/>
    </source>
</evidence>
<dbReference type="HAMAP" id="MF_00467">
    <property type="entry name" value="Aminopeptidase_M18_2"/>
    <property type="match status" value="1"/>
</dbReference>
<dbReference type="CDD" id="cd05658">
    <property type="entry name" value="M18_DAP"/>
    <property type="match status" value="1"/>
</dbReference>
<evidence type="ECO:0000256" key="8">
    <source>
        <dbReference type="ARBA" id="ARBA00022833"/>
    </source>
</evidence>
<sequence>MAATAQGLCAFIDASPSPFHVCDTVAARLRAAGFAELAEGDEWPASGQFFTVRAGSLVAWDSTVAGGRPFRVIGGHTDSPNLRVKQHPDREVAGWQVVALQPYGGAWLNSWLDRDLGISGRLSVRDRGGIIDRLVRIDDPILRVPQLAIHLAEDRKALTLDPQRHVNAVWAAGFGTRSFLGYVSERAGVDPGDVLGADLMTHDLTPSRVTGAENDFVSAPRLDNQASCYAGLEALLDAESTEYLPVLALFDHEEVGSTSDHGADSELLLTTLERIVLAAGGGREDFLRRASGSMVASADMAHATHPNYPERHEPGHLIAINGGPVLKVHPNLRYATNGRTAAAFALACRQAGVPLQRYEHRADLPCGSTIGPMTAARTGIATVDVGAPQLAMHSARELMGANDVPAYAAALRAFLSPG</sequence>
<dbReference type="Gene3D" id="3.40.630.10">
    <property type="entry name" value="Zn peptidases"/>
    <property type="match status" value="1"/>
</dbReference>
<evidence type="ECO:0000256" key="6">
    <source>
        <dbReference type="ARBA" id="ARBA00022723"/>
    </source>
</evidence>
<feature type="binding site" evidence="10">
    <location>
        <position position="150"/>
    </location>
    <ligand>
        <name>Zn(2+)</name>
        <dbReference type="ChEBI" id="CHEBI:29105"/>
    </ligand>
</feature>